<dbReference type="Proteomes" id="UP000665026">
    <property type="component" value="Chromosome"/>
</dbReference>
<reference evidence="10" key="1">
    <citation type="submission" date="2020-07" db="EMBL/GenBank/DDBJ databases">
        <title>Genome sequences of bacteria associated with the marine, planktonic diatom Thalassiosira profunda strain ECT2AJA-044.</title>
        <authorList>
            <person name="Gargas C.B."/>
            <person name="Roberts W.R."/>
            <person name="Alverson A.J."/>
        </authorList>
    </citation>
    <scope>NUCLEOTIDE SEQUENCE</scope>
    <source>
        <strain evidence="10">ECT2AJA-044</strain>
    </source>
</reference>
<dbReference type="InterPro" id="IPR050500">
    <property type="entry name" value="Phos_Acetyltrans/Butyryltrans"/>
</dbReference>
<protein>
    <recommendedName>
        <fullName evidence="5">Phosphate acetyltransferase</fullName>
        <ecNumber evidence="4">2.3.1.8</ecNumber>
    </recommendedName>
    <alternativeName>
        <fullName evidence="8">Phosphotransacetylase</fullName>
    </alternativeName>
</protein>
<evidence type="ECO:0000256" key="2">
    <source>
        <dbReference type="ARBA" id="ARBA00004989"/>
    </source>
</evidence>
<dbReference type="InterPro" id="IPR002505">
    <property type="entry name" value="PTA_PTB"/>
</dbReference>
<dbReference type="RefSeq" id="WP_209357579.1">
    <property type="nucleotide sequence ID" value="NZ_CP060010.1"/>
</dbReference>
<gene>
    <name evidence="10" type="primary">pta</name>
    <name evidence="10" type="ORF">HZ995_05025</name>
</gene>
<name>A0A975I851_9RHOB</name>
<evidence type="ECO:0000259" key="9">
    <source>
        <dbReference type="Pfam" id="PF01515"/>
    </source>
</evidence>
<evidence type="ECO:0000256" key="5">
    <source>
        <dbReference type="ARBA" id="ARBA00021528"/>
    </source>
</evidence>
<dbReference type="EC" id="2.3.1.8" evidence="4"/>
<evidence type="ECO:0000256" key="3">
    <source>
        <dbReference type="ARBA" id="ARBA00005656"/>
    </source>
</evidence>
<dbReference type="InterPro" id="IPR004614">
    <property type="entry name" value="P_AcTrfase"/>
</dbReference>
<dbReference type="EMBL" id="CP060010">
    <property type="protein sequence ID" value="QTN36883.1"/>
    <property type="molecule type" value="Genomic_DNA"/>
</dbReference>
<evidence type="ECO:0000313" key="10">
    <source>
        <dbReference type="EMBL" id="QTN36883.1"/>
    </source>
</evidence>
<evidence type="ECO:0000313" key="11">
    <source>
        <dbReference type="Proteomes" id="UP000665026"/>
    </source>
</evidence>
<dbReference type="PANTHER" id="PTHR43356:SF3">
    <property type="entry name" value="PHOSPHATE ACETYLTRANSFERASE"/>
    <property type="match status" value="1"/>
</dbReference>
<comment type="similarity">
    <text evidence="3">Belongs to the phosphate acetyltransferase and butyryltransferase family.</text>
</comment>
<accession>A0A975I851</accession>
<evidence type="ECO:0000256" key="7">
    <source>
        <dbReference type="ARBA" id="ARBA00023315"/>
    </source>
</evidence>
<feature type="domain" description="Phosphate acetyl/butaryl transferase" evidence="9">
    <location>
        <begin position="7"/>
        <end position="329"/>
    </location>
</feature>
<keyword evidence="7 10" id="KW-0012">Acyltransferase</keyword>
<evidence type="ECO:0000256" key="8">
    <source>
        <dbReference type="ARBA" id="ARBA00031108"/>
    </source>
</evidence>
<dbReference type="Gene3D" id="3.40.50.10950">
    <property type="match status" value="1"/>
</dbReference>
<keyword evidence="6 10" id="KW-0808">Transferase</keyword>
<dbReference type="KEGG" id="cact:HZ995_05025"/>
<dbReference type="PIRSF" id="PIRSF000428">
    <property type="entry name" value="P_Ac_trans"/>
    <property type="match status" value="1"/>
</dbReference>
<proteinExistence type="inferred from homology"/>
<evidence type="ECO:0000256" key="1">
    <source>
        <dbReference type="ARBA" id="ARBA00000705"/>
    </source>
</evidence>
<dbReference type="InterPro" id="IPR012147">
    <property type="entry name" value="P_Ac_Bu_trans"/>
</dbReference>
<dbReference type="SUPFAM" id="SSF53659">
    <property type="entry name" value="Isocitrate/Isopropylmalate dehydrogenase-like"/>
    <property type="match status" value="1"/>
</dbReference>
<dbReference type="NCBIfam" id="NF007233">
    <property type="entry name" value="PRK09653.1"/>
    <property type="match status" value="1"/>
</dbReference>
<evidence type="ECO:0000256" key="4">
    <source>
        <dbReference type="ARBA" id="ARBA00012707"/>
    </source>
</evidence>
<dbReference type="NCBIfam" id="TIGR00651">
    <property type="entry name" value="pta"/>
    <property type="match status" value="1"/>
</dbReference>
<dbReference type="Pfam" id="PF01515">
    <property type="entry name" value="PTA_PTB"/>
    <property type="match status" value="1"/>
</dbReference>
<sequence length="338" mass="34953">MTLTPVQQLQSLAPKTRAKIALSEGAEPRTVAAALQAVDLGLADIVLVGETDEILSELGKLGAAPSESIEIQDPKTSELTEAVAEAVYEKRKHKGMSQEGAAAKAQDPLVFAAALVHMGLADGTVGGAITATADVIRPALQVIGKAEDAELVSSFFLMLPPKDAQVGQRAMLYADCGFVVDPTALELAAIAASAAQSADALLGETPIVAMLSFSTTGSARHAKVDKVTEATEMLRASHPDLVVDGELQFDAAFVAETGARKAPDSPAAGRANVMIFPSLNAGNIAYKITERVGGYTAIGPILQGLAKPANDLSRGCSVEDIVQIIAVTVLQSLRSQTS</sequence>
<dbReference type="InterPro" id="IPR042113">
    <property type="entry name" value="P_AcTrfase_dom1"/>
</dbReference>
<comment type="catalytic activity">
    <reaction evidence="1">
        <text>acetyl-CoA + phosphate = acetyl phosphate + CoA</text>
        <dbReference type="Rhea" id="RHEA:19521"/>
        <dbReference type="ChEBI" id="CHEBI:22191"/>
        <dbReference type="ChEBI" id="CHEBI:43474"/>
        <dbReference type="ChEBI" id="CHEBI:57287"/>
        <dbReference type="ChEBI" id="CHEBI:57288"/>
        <dbReference type="EC" id="2.3.1.8"/>
    </reaction>
</comment>
<dbReference type="InterPro" id="IPR042112">
    <property type="entry name" value="P_AcTrfase_dom2"/>
</dbReference>
<evidence type="ECO:0000256" key="6">
    <source>
        <dbReference type="ARBA" id="ARBA00022679"/>
    </source>
</evidence>
<dbReference type="PANTHER" id="PTHR43356">
    <property type="entry name" value="PHOSPHATE ACETYLTRANSFERASE"/>
    <property type="match status" value="1"/>
</dbReference>
<organism evidence="10 11">
    <name type="scientific">Cognatishimia activa</name>
    <dbReference type="NCBI Taxonomy" id="1715691"/>
    <lineage>
        <taxon>Bacteria</taxon>
        <taxon>Pseudomonadati</taxon>
        <taxon>Pseudomonadota</taxon>
        <taxon>Alphaproteobacteria</taxon>
        <taxon>Rhodobacterales</taxon>
        <taxon>Paracoccaceae</taxon>
        <taxon>Cognatishimia</taxon>
    </lineage>
</organism>
<dbReference type="AlphaFoldDB" id="A0A975I851"/>
<comment type="pathway">
    <text evidence="2">Metabolic intermediate biosynthesis; acetyl-CoA biosynthesis; acetyl-CoA from acetate: step 2/2.</text>
</comment>
<dbReference type="GO" id="GO:0008959">
    <property type="term" value="F:phosphate acetyltransferase activity"/>
    <property type="evidence" value="ECO:0007669"/>
    <property type="project" value="UniProtKB-EC"/>
</dbReference>
<dbReference type="Gene3D" id="3.40.50.10750">
    <property type="entry name" value="Isocitrate/Isopropylmalate dehydrogenase-like"/>
    <property type="match status" value="1"/>
</dbReference>